<accession>A0AAI8GDN0</accession>
<keyword evidence="2" id="KW-1185">Reference proteome</keyword>
<dbReference type="KEGG" id="fia:NA23_09475"/>
<evidence type="ECO:0000313" key="1">
    <source>
        <dbReference type="EMBL" id="AMW33439.2"/>
    </source>
</evidence>
<protein>
    <submittedName>
        <fullName evidence="1">Uncharacterized protein</fullName>
    </submittedName>
</protein>
<organism evidence="1 2">
    <name type="scientific">Fervidobacterium islandicum</name>
    <dbReference type="NCBI Taxonomy" id="2423"/>
    <lineage>
        <taxon>Bacteria</taxon>
        <taxon>Thermotogati</taxon>
        <taxon>Thermotogota</taxon>
        <taxon>Thermotogae</taxon>
        <taxon>Thermotogales</taxon>
        <taxon>Fervidobacteriaceae</taxon>
        <taxon>Fervidobacterium</taxon>
    </lineage>
</organism>
<dbReference type="RefSeq" id="WP_236938367.1">
    <property type="nucleotide sequence ID" value="NZ_CP014334.2"/>
</dbReference>
<proteinExistence type="predicted"/>
<name>A0AAI8GDN0_FERIS</name>
<dbReference type="AlphaFoldDB" id="A0AAI8GDN0"/>
<sequence>MTKLEGGTGMFGKRQLRKLLTVGVFLFLFFTVAFGDLMEDITNIVKGISPEIHGMYNALSLNMWNASLIYEDSKLAIGLRLHDESTRSESYKLGFITMKRPVDKSYFNFMAFVGQVHGVALTIGYESYSIPVTGFEKTYYISTNQVLQSEYSKTWLSLPSIPLGETVIGPFALNYEGFSLSKLGNEEPKIEINIKRGYALIDTLPLSFVQIGGIYSFGMFLFADKSLEQGAIVNLGWDFDEGRLVGVLGGRLFIDFQDFRFFFATFGTYIPSSQNVKYGVWFRFLSPISGDLIIQNNVAYFKLRFSE</sequence>
<dbReference type="Proteomes" id="UP000093740">
    <property type="component" value="Chromosome"/>
</dbReference>
<gene>
    <name evidence="1" type="ORF">NA23_09475</name>
</gene>
<dbReference type="EMBL" id="CP014334">
    <property type="protein sequence ID" value="AMW33439.2"/>
    <property type="molecule type" value="Genomic_DNA"/>
</dbReference>
<reference evidence="1 2" key="1">
    <citation type="journal article" date="2015" name="Stand. Genomic Sci.">
        <title>Genome sequence of a native-feather degrading extremely thermophilic Eubacterium, Fervidobacterium islandicum AW-1.</title>
        <authorList>
            <person name="Lee Y.J."/>
            <person name="Jeong H."/>
            <person name="Park G.S."/>
            <person name="Kwak Y."/>
            <person name="Lee S.J."/>
            <person name="Lee S.J."/>
            <person name="Park M.K."/>
            <person name="Kim J.Y."/>
            <person name="Kang H.K."/>
            <person name="Shin J.H."/>
            <person name="Lee D.W."/>
        </authorList>
    </citation>
    <scope>NUCLEOTIDE SEQUENCE [LARGE SCALE GENOMIC DNA]</scope>
    <source>
        <strain evidence="1 2">AW-1</strain>
    </source>
</reference>
<evidence type="ECO:0000313" key="2">
    <source>
        <dbReference type="Proteomes" id="UP000093740"/>
    </source>
</evidence>